<dbReference type="InterPro" id="IPR021660">
    <property type="entry name" value="DUF3253"/>
</dbReference>
<reference evidence="3" key="1">
    <citation type="submission" date="2017-09" db="EMBL/GenBank/DDBJ databases">
        <authorList>
            <person name="Zhang Y."/>
            <person name="Huang X."/>
            <person name="Liu J."/>
            <person name="Lu L."/>
            <person name="Peng K."/>
        </authorList>
    </citation>
    <scope>NUCLEOTIDE SEQUENCE [LARGE SCALE GENOMIC DNA]</scope>
    <source>
        <strain evidence="3">S-XJ-1</strain>
    </source>
</reference>
<keyword evidence="3" id="KW-1185">Reference proteome</keyword>
<evidence type="ECO:0000256" key="1">
    <source>
        <dbReference type="SAM" id="MobiDB-lite"/>
    </source>
</evidence>
<dbReference type="InterPro" id="IPR036388">
    <property type="entry name" value="WH-like_DNA-bd_sf"/>
</dbReference>
<protein>
    <recommendedName>
        <fullName evidence="4">DUF3253 domain-containing protein</fullName>
    </recommendedName>
</protein>
<comment type="caution">
    <text evidence="2">The sequence shown here is derived from an EMBL/GenBank/DDBJ whole genome shotgun (WGS) entry which is preliminary data.</text>
</comment>
<sequence length="191" mass="20519">MNDRTCDTLTAGGHDRGVTSNQVDHTDDGHYIVVKGRRWRATDPSIPDALKTELVSALMTGRRLVKSDGDAARVMVHDAKVALGERGDPWWEPTEQGTRDRLAATMRTLLRSRGGSSICPSDAARTVGGDDWRELMATAREVALDLRADGVVAVTQRGEVVSGTDLRGPIRIIAGDTLDFRPGPDGSATAT</sequence>
<evidence type="ECO:0000313" key="2">
    <source>
        <dbReference type="EMBL" id="PAY24371.1"/>
    </source>
</evidence>
<dbReference type="Pfam" id="PF11625">
    <property type="entry name" value="DUF3253"/>
    <property type="match status" value="1"/>
</dbReference>
<evidence type="ECO:0008006" key="4">
    <source>
        <dbReference type="Google" id="ProtNLM"/>
    </source>
</evidence>
<organism evidence="2 3">
    <name type="scientific">Dietzia natronolimnaea</name>
    <dbReference type="NCBI Taxonomy" id="161920"/>
    <lineage>
        <taxon>Bacteria</taxon>
        <taxon>Bacillati</taxon>
        <taxon>Actinomycetota</taxon>
        <taxon>Actinomycetes</taxon>
        <taxon>Mycobacteriales</taxon>
        <taxon>Dietziaceae</taxon>
        <taxon>Dietzia</taxon>
    </lineage>
</organism>
<dbReference type="AlphaFoldDB" id="A0A2A2WT82"/>
<dbReference type="InterPro" id="IPR036390">
    <property type="entry name" value="WH_DNA-bd_sf"/>
</dbReference>
<dbReference type="EMBL" id="NTGA01000006">
    <property type="protein sequence ID" value="PAY24371.1"/>
    <property type="molecule type" value="Genomic_DNA"/>
</dbReference>
<name>A0A2A2WT82_9ACTN</name>
<gene>
    <name evidence="2" type="ORF">CEY15_03715</name>
</gene>
<evidence type="ECO:0000313" key="3">
    <source>
        <dbReference type="Proteomes" id="UP000218810"/>
    </source>
</evidence>
<feature type="region of interest" description="Disordered" evidence="1">
    <location>
        <begin position="1"/>
        <end position="23"/>
    </location>
</feature>
<dbReference type="OrthoDB" id="34459at2"/>
<dbReference type="Gene3D" id="1.10.10.10">
    <property type="entry name" value="Winged helix-like DNA-binding domain superfamily/Winged helix DNA-binding domain"/>
    <property type="match status" value="1"/>
</dbReference>
<proteinExistence type="predicted"/>
<accession>A0A2A2WT82</accession>
<dbReference type="Proteomes" id="UP000218810">
    <property type="component" value="Unassembled WGS sequence"/>
</dbReference>
<dbReference type="SUPFAM" id="SSF46785">
    <property type="entry name" value="Winged helix' DNA-binding domain"/>
    <property type="match status" value="1"/>
</dbReference>